<reference evidence="1" key="1">
    <citation type="submission" date="2015-07" db="EMBL/GenBank/DDBJ databases">
        <title>MeaNS - Measles Nucleotide Surveillance Program.</title>
        <authorList>
            <person name="Tran T."/>
            <person name="Druce J."/>
        </authorList>
    </citation>
    <scope>NUCLEOTIDE SEQUENCE</scope>
    <source>
        <strain evidence="1">UCB-OBI-ISO-001</strain>
        <tissue evidence="1">Gonad</tissue>
    </source>
</reference>
<dbReference type="EMBL" id="KQ420220">
    <property type="protein sequence ID" value="KOF80930.1"/>
    <property type="molecule type" value="Genomic_DNA"/>
</dbReference>
<dbReference type="AlphaFoldDB" id="A0A0L8GWD5"/>
<organism evidence="1">
    <name type="scientific">Octopus bimaculoides</name>
    <name type="common">California two-spotted octopus</name>
    <dbReference type="NCBI Taxonomy" id="37653"/>
    <lineage>
        <taxon>Eukaryota</taxon>
        <taxon>Metazoa</taxon>
        <taxon>Spiralia</taxon>
        <taxon>Lophotrochozoa</taxon>
        <taxon>Mollusca</taxon>
        <taxon>Cephalopoda</taxon>
        <taxon>Coleoidea</taxon>
        <taxon>Octopodiformes</taxon>
        <taxon>Octopoda</taxon>
        <taxon>Incirrata</taxon>
        <taxon>Octopodidae</taxon>
        <taxon>Octopus</taxon>
    </lineage>
</organism>
<sequence length="74" mass="8757">MLPLFFSFFIRMNPNPRRITRKTAKALDISKSSMYRIFKEHLKLTAYKKQPRQLISAASNKKWLVRGKTMLAQI</sequence>
<gene>
    <name evidence="1" type="ORF">OCBIM_22027215mg</name>
</gene>
<dbReference type="STRING" id="37653.A0A0L8GWD5"/>
<proteinExistence type="predicted"/>
<accession>A0A0L8GWD5</accession>
<protein>
    <submittedName>
        <fullName evidence="1">Uncharacterized protein</fullName>
    </submittedName>
</protein>
<name>A0A0L8GWD5_OCTBM</name>
<evidence type="ECO:0000313" key="1">
    <source>
        <dbReference type="EMBL" id="KOF80930.1"/>
    </source>
</evidence>